<reference evidence="3" key="1">
    <citation type="journal article" date="2019" name="Int. J. Syst. Evol. Microbiol.">
        <title>The Global Catalogue of Microorganisms (GCM) 10K type strain sequencing project: providing services to taxonomists for standard genome sequencing and annotation.</title>
        <authorList>
            <consortium name="The Broad Institute Genomics Platform"/>
            <consortium name="The Broad Institute Genome Sequencing Center for Infectious Disease"/>
            <person name="Wu L."/>
            <person name="Ma J."/>
        </authorList>
    </citation>
    <scope>NUCLEOTIDE SEQUENCE [LARGE SCALE GENOMIC DNA]</scope>
    <source>
        <strain evidence="3">JCM 9371</strain>
    </source>
</reference>
<dbReference type="Proteomes" id="UP001597063">
    <property type="component" value="Unassembled WGS sequence"/>
</dbReference>
<gene>
    <name evidence="2" type="ORF">ACFQZM_23485</name>
</gene>
<sequence>MATATEAGDTAADLASVYRDLHAHPELAFHETRTAAIVADRLRALGYDTSTGVGGTGVVGLLRNGDGPTALLRADMDALPVREETGLPYASTAEGVDGGDTVPLMHACGHDMHVTCLLGAAAVLAADRSAWRGTAMLVFQPAEEVGRGARAMVDDGLYERFGRPAVVLGQHVAPVPAGFLGLRRGPAFASADSLRVVLHGRGGHGSRPEATVDPVLMAAATVMRLQGVVSREVAGGSTAVVTVGALHAGSRPNVIPDRAELLLSVRTFDPHVRDAVLAAVERIVRAESAASGAPRDPDIAITESFPAVINDPEACARTEQGFGADLGPGLVVDPGPVTGSEDVGILADAAGVPCVYWLLGGADPQAFAGAEDFAALKRIAHGLPSNHSSRFAPVIEPTLTTGVKALVSAARTWMPAPA</sequence>
<evidence type="ECO:0000259" key="1">
    <source>
        <dbReference type="Pfam" id="PF07687"/>
    </source>
</evidence>
<evidence type="ECO:0000313" key="2">
    <source>
        <dbReference type="EMBL" id="MFD0687479.1"/>
    </source>
</evidence>
<organism evidence="2 3">
    <name type="scientific">Actinomadura fibrosa</name>
    <dbReference type="NCBI Taxonomy" id="111802"/>
    <lineage>
        <taxon>Bacteria</taxon>
        <taxon>Bacillati</taxon>
        <taxon>Actinomycetota</taxon>
        <taxon>Actinomycetes</taxon>
        <taxon>Streptosporangiales</taxon>
        <taxon>Thermomonosporaceae</taxon>
        <taxon>Actinomadura</taxon>
    </lineage>
</organism>
<keyword evidence="3" id="KW-1185">Reference proteome</keyword>
<dbReference type="PANTHER" id="PTHR11014">
    <property type="entry name" value="PEPTIDASE M20 FAMILY MEMBER"/>
    <property type="match status" value="1"/>
</dbReference>
<proteinExistence type="predicted"/>
<dbReference type="PANTHER" id="PTHR11014:SF63">
    <property type="entry name" value="METALLOPEPTIDASE, PUTATIVE (AFU_ORTHOLOGUE AFUA_6G09600)-RELATED"/>
    <property type="match status" value="1"/>
</dbReference>
<dbReference type="InterPro" id="IPR036264">
    <property type="entry name" value="Bact_exopeptidase_dim_dom"/>
</dbReference>
<dbReference type="InterPro" id="IPR017439">
    <property type="entry name" value="Amidohydrolase"/>
</dbReference>
<dbReference type="Pfam" id="PF01546">
    <property type="entry name" value="Peptidase_M20"/>
    <property type="match status" value="1"/>
</dbReference>
<dbReference type="EMBL" id="JBHTGP010000012">
    <property type="protein sequence ID" value="MFD0687479.1"/>
    <property type="molecule type" value="Genomic_DNA"/>
</dbReference>
<dbReference type="Gene3D" id="3.30.70.360">
    <property type="match status" value="1"/>
</dbReference>
<dbReference type="SUPFAM" id="SSF55031">
    <property type="entry name" value="Bacterial exopeptidase dimerisation domain"/>
    <property type="match status" value="1"/>
</dbReference>
<dbReference type="RefSeq" id="WP_131761614.1">
    <property type="nucleotide sequence ID" value="NZ_CAACUY010000177.1"/>
</dbReference>
<protein>
    <submittedName>
        <fullName evidence="2">Amidohydrolase</fullName>
    </submittedName>
</protein>
<dbReference type="Pfam" id="PF07687">
    <property type="entry name" value="M20_dimer"/>
    <property type="match status" value="1"/>
</dbReference>
<comment type="caution">
    <text evidence="2">The sequence shown here is derived from an EMBL/GenBank/DDBJ whole genome shotgun (WGS) entry which is preliminary data.</text>
</comment>
<feature type="domain" description="Peptidase M20 dimerisation" evidence="1">
    <location>
        <begin position="193"/>
        <end position="288"/>
    </location>
</feature>
<accession>A0ABW2XN74</accession>
<dbReference type="SUPFAM" id="SSF53187">
    <property type="entry name" value="Zn-dependent exopeptidases"/>
    <property type="match status" value="1"/>
</dbReference>
<dbReference type="InterPro" id="IPR002933">
    <property type="entry name" value="Peptidase_M20"/>
</dbReference>
<dbReference type="NCBIfam" id="TIGR01891">
    <property type="entry name" value="amidohydrolases"/>
    <property type="match status" value="1"/>
</dbReference>
<dbReference type="PIRSF" id="PIRSF005962">
    <property type="entry name" value="Pept_M20D_amidohydro"/>
    <property type="match status" value="1"/>
</dbReference>
<evidence type="ECO:0000313" key="3">
    <source>
        <dbReference type="Proteomes" id="UP001597063"/>
    </source>
</evidence>
<name>A0ABW2XN74_9ACTN</name>
<dbReference type="Gene3D" id="3.40.630.10">
    <property type="entry name" value="Zn peptidases"/>
    <property type="match status" value="1"/>
</dbReference>
<dbReference type="InterPro" id="IPR011650">
    <property type="entry name" value="Peptidase_M20_dimer"/>
</dbReference>